<dbReference type="GO" id="GO:0005737">
    <property type="term" value="C:cytoplasm"/>
    <property type="evidence" value="ECO:0007669"/>
    <property type="project" value="TreeGrafter"/>
</dbReference>
<reference evidence="13" key="1">
    <citation type="submission" date="2022-07" db="EMBL/GenBank/DDBJ databases">
        <title>Evaluation of T. orientalis genome assembly methods using nanopore sequencing and analysis of variation between genomes.</title>
        <authorList>
            <person name="Yam J."/>
            <person name="Micallef M.L."/>
            <person name="Liu M."/>
            <person name="Djordjevic S.P."/>
            <person name="Bogema D.R."/>
            <person name="Jenkins C."/>
        </authorList>
    </citation>
    <scope>NUCLEOTIDE SEQUENCE</scope>
    <source>
        <strain evidence="13">Goon Nure</strain>
    </source>
</reference>
<dbReference type="GO" id="GO:0000151">
    <property type="term" value="C:ubiquitin ligase complex"/>
    <property type="evidence" value="ECO:0007669"/>
    <property type="project" value="TreeGrafter"/>
</dbReference>
<feature type="compositionally biased region" description="Polar residues" evidence="11">
    <location>
        <begin position="1236"/>
        <end position="1246"/>
    </location>
</feature>
<evidence type="ECO:0000256" key="9">
    <source>
        <dbReference type="PROSITE-ProRule" id="PRU00508"/>
    </source>
</evidence>
<dbReference type="GO" id="GO:0071596">
    <property type="term" value="P:ubiquitin-dependent protein catabolic process via the N-end rule pathway"/>
    <property type="evidence" value="ECO:0007669"/>
    <property type="project" value="UniProtKB-UniRule"/>
</dbReference>
<evidence type="ECO:0000256" key="11">
    <source>
        <dbReference type="SAM" id="MobiDB-lite"/>
    </source>
</evidence>
<dbReference type="PANTHER" id="PTHR21497:SF24">
    <property type="entry name" value="E3 UBIQUITIN-PROTEIN LIGASE UBR1"/>
    <property type="match status" value="1"/>
</dbReference>
<evidence type="ECO:0000256" key="1">
    <source>
        <dbReference type="ARBA" id="ARBA00000900"/>
    </source>
</evidence>
<dbReference type="Proteomes" id="UP000244811">
    <property type="component" value="Chromosome 4"/>
</dbReference>
<keyword evidence="5 10" id="KW-0863">Zinc-finger</keyword>
<evidence type="ECO:0000256" key="6">
    <source>
        <dbReference type="ARBA" id="ARBA00022786"/>
    </source>
</evidence>
<gene>
    <name evidence="13" type="ORF">MACK_002851</name>
</gene>
<feature type="region of interest" description="Disordered" evidence="11">
    <location>
        <begin position="1225"/>
        <end position="1246"/>
    </location>
</feature>
<evidence type="ECO:0000259" key="12">
    <source>
        <dbReference type="PROSITE" id="PS51157"/>
    </source>
</evidence>
<accession>A0A976ME67</accession>
<feature type="compositionally biased region" description="Polar residues" evidence="11">
    <location>
        <begin position="1885"/>
        <end position="1913"/>
    </location>
</feature>
<keyword evidence="3 10" id="KW-0808">Transferase</keyword>
<dbReference type="PANTHER" id="PTHR21497">
    <property type="entry name" value="UBIQUITIN LIGASE E3 ALPHA-RELATED"/>
    <property type="match status" value="1"/>
</dbReference>
<evidence type="ECO:0000256" key="8">
    <source>
        <dbReference type="ARBA" id="ARBA00046341"/>
    </source>
</evidence>
<dbReference type="InterPro" id="IPR013083">
    <property type="entry name" value="Znf_RING/FYVE/PHD"/>
</dbReference>
<feature type="region of interest" description="Disordered" evidence="11">
    <location>
        <begin position="1874"/>
        <end position="1914"/>
    </location>
</feature>
<protein>
    <recommendedName>
        <fullName evidence="10">E3 ubiquitin-protein ligase</fullName>
        <ecNumber evidence="10">2.3.2.27</ecNumber>
    </recommendedName>
</protein>
<dbReference type="SMART" id="SM00396">
    <property type="entry name" value="ZnF_UBR1"/>
    <property type="match status" value="1"/>
</dbReference>
<comment type="pathway">
    <text evidence="2 10">Protein modification; protein ubiquitination.</text>
</comment>
<evidence type="ECO:0000313" key="13">
    <source>
        <dbReference type="EMBL" id="UKK02754.2"/>
    </source>
</evidence>
<dbReference type="Gene3D" id="2.10.110.30">
    <property type="match status" value="1"/>
</dbReference>
<keyword evidence="6 10" id="KW-0833">Ubl conjugation pathway</keyword>
<feature type="zinc finger region" description="UBR-type" evidence="9">
    <location>
        <begin position="59"/>
        <end position="129"/>
    </location>
</feature>
<dbReference type="InterPro" id="IPR044046">
    <property type="entry name" value="E3_ligase_UBR-like_C"/>
</dbReference>
<organism evidence="13 14">
    <name type="scientific">Theileria orientalis</name>
    <dbReference type="NCBI Taxonomy" id="68886"/>
    <lineage>
        <taxon>Eukaryota</taxon>
        <taxon>Sar</taxon>
        <taxon>Alveolata</taxon>
        <taxon>Apicomplexa</taxon>
        <taxon>Aconoidasida</taxon>
        <taxon>Piroplasmida</taxon>
        <taxon>Theileriidae</taxon>
        <taxon>Theileria</taxon>
    </lineage>
</organism>
<dbReference type="InterPro" id="IPR039164">
    <property type="entry name" value="UBR1-like"/>
</dbReference>
<evidence type="ECO:0000256" key="7">
    <source>
        <dbReference type="ARBA" id="ARBA00022833"/>
    </source>
</evidence>
<evidence type="ECO:0000256" key="2">
    <source>
        <dbReference type="ARBA" id="ARBA00004906"/>
    </source>
</evidence>
<dbReference type="GO" id="GO:0008270">
    <property type="term" value="F:zinc ion binding"/>
    <property type="evidence" value="ECO:0007669"/>
    <property type="project" value="UniProtKB-UniRule"/>
</dbReference>
<dbReference type="GO" id="GO:0016567">
    <property type="term" value="P:protein ubiquitination"/>
    <property type="evidence" value="ECO:0007669"/>
    <property type="project" value="UniProtKB-UniRule"/>
</dbReference>
<dbReference type="InterPro" id="IPR003126">
    <property type="entry name" value="Znf_UBR"/>
</dbReference>
<evidence type="ECO:0000313" key="14">
    <source>
        <dbReference type="Proteomes" id="UP000244811"/>
    </source>
</evidence>
<sequence>MTNTYSKSLQPQLTENFNFESGISKDAIFTQLYRFLYGFCDKNQIIALINDYNVKGYSGFCTNKWLEETVAIKCYDCEYDGTCAICLYCFFDSDHKGHEYRLTKTSGGCCDCGDVSSWDVKGSCSAHTNGSIFDEKCTLDLFTNHFLIRFEKLIRDIINNVSCYLHNINAVNGETLQILVLFLNDLANVTPAYRYSLSLCLSRAVLKDWMLRHQILPNDLQKSFNSFYLTMITSMSFKKKFSSLFAELYVDIVQPLKEIQDDWHLSNLSVQLFTYSNIAFELVKNQFMDTCIDPIVDKAQIDKRLNTLQFARFDRKKFNLYIRIISDLTYLMNHTVVCHLLLSDERLQKTVFGLFFVHNNMNLIERYSKTHVQFENTGYSISFTVEHSLHSAFKPLSDYIKSIKESDITLVLNFYKNFNDFIKNNAVNVTYNTHKLTRSFHIPLVRLFSSVVDFNLVRRYVKYHLTNLAMTDEKMASYLNKSFLHLKSNETFPFDLLEIFDNNVLKYVLKSTINVLKFAMEINHNLWVYNGESLRDQRTTYYELLFDSFDIASIQMAVVLLGMKNFKSDFDVLSYIFEICFDLENYQTSPFKTDVESYSKSDIVKDEVQETSIQEINNVVEQLMCDVEGGNPVNYQQQRIQRSDANGEEDTGSLIDYNFISEGEAFDIKFHEFVSGKSDPGSFDFKINFFYILLNTLVNDIKHLEILSISRKTTKEWFVNRGYPLLLMDIVNTLASGNVEFGHIVNETKKHWKHHPMFIQTIEQVAIFNYSKVSDKTYIRLKPEAYNYIDILWNTHHPATHVISNECINHDISLLGPAEADAMSPEYRETQAIILNSISCNMLFNYVSLVFLYFSKMHFNLDNTYFESLPDLYKTQSQSSLESNYKRFEVALNMVLSSNNKIKSCSHLVLYSLKILNLLYSKLPPPEEATGVILVSCLMLMIKSIDDDVYKKCSNYTLSMLNRVYNFKNNLENLNLDSQKKDVKMIQKKYINRIFQQQSLFKIESDNMEHIEEQDNEESIVCILCKQKMDSQTAMSCMCFISTNNVLRRCSSSNGIYFDYVSTDQFSGNNDISSNMGESLPTSSIICGSNRSSIITVGKSFNDIYGDIRRRTNYGVYTKSSMPLKSSVISSCGHVAHTKCINEHRNAQGDIPSFSIYGINRASTEFLCPMCKTLCNFTLNMVPDSKMKKYRENLQEEESFSHNVNGEDKIVNSDDASVEVASAMSLDETNEKSELSDTQSNDSSVDCDNRQIVNRSRIYKTKTFIKDEDNSKNKIYDLCAYSWRYPYSNFWIPCPVYAKNERQAQYVYALSMLSTSKNINHYLNTDAKTRVDELCLSSNATLKNLDCTYCSNFDFELLNINLYKCEAFKHKESYQIPLIRVFDRCNAVKMDAVYRFFMQNWEIIMTTNVYNLIDMNVTQINYTEMFPRALLTPYSRALFSDKRAYFGIRNWRHINSTVEIDPKFWLLYNELLSTSSVRRNMLNVPNAFYSQLIRNFYFTGIKSDDNHYDFKFLNLREHKVTLDKTYHDCGDTRMVLPELSLYKDKMLNKETNMVRSIVESLSESNLTILYDKFCNDSKNIDGSYYEESNAHEDFMDRLKNANYDPTTIKSIMPLTKYLFNTDKQSPYKMFGNDMLLNPWSFDYIREFLQVFLSDRNYSRAELTEYVYFFMVVSSLQVMDRFIVDVMRLNYRRFIDKYSDGDEKLLKTRLKIEFMTSYIDKFSRDLLLNAEFPCDVVSRIAFTDFKENTKEFKSYNMMVSRISETRKQFNNHLSPNDFQSHDQLTIMLSEMIEYTGMLRSVHDTHVEALTEPIPYDQIVHDRVNTYITDDLLERHMFNQISRIVNAREIHNNLNNNYDFEEIAYSLEHVLHKDVSPKRQRLHNGKNESSQDSPSSILKNASNSTTRPRSKSNLNDMYKGVDLSKRLNMLLYKNHSNTVFFETLKHNIPDSIHILDFIDSDFAKEISKVDLDSSPCFLSVIEKVFNFTIRYFIQMGYINYEPFQRDIYSYLGRNGNDSEDFGNISAFKPNENDEVTCAIVEVMFEKYKAELFESLNLFLDVAFWSINSIFKYEDEVSSKVLYGHLNSNETRFNLLIEALGIGATSNKMKPSEIVATMFSEAYERQMELNRNCNMEVTPPIMSKYSLIDIERHLTELHWDMIKNTALRSCANCGLKPANPLLCLLCGSLVCSNNDCCHKVQTSQDTRFMAQVEKKLKQLKKREFISIYEEEMVAHAKVCGGGQCIYFSPYHCCVVLVEERRRTTIPSIYLDQYGNSDLHSKVYGEVKLARVRLDNIVNTFCSGRLSNEIVAQRKQLINLLV</sequence>
<evidence type="ECO:0000256" key="10">
    <source>
        <dbReference type="RuleBase" id="RU366018"/>
    </source>
</evidence>
<keyword evidence="4 10" id="KW-0479">Metal-binding</keyword>
<dbReference type="PROSITE" id="PS51157">
    <property type="entry name" value="ZF_UBR"/>
    <property type="match status" value="1"/>
</dbReference>
<comment type="function">
    <text evidence="10">Ubiquitin ligase protein which is a component of the N-end rule pathway. Recognizes and binds to proteins bearing specific N-terminal residues that are destabilizing according to the N-end rule, leading to their ubiquitination and subsequent degradation.</text>
</comment>
<dbReference type="FunFam" id="2.10.110.30:FF:000002">
    <property type="entry name" value="Putative e3 ubiquitin-protein ligase ubr3"/>
    <property type="match status" value="1"/>
</dbReference>
<comment type="similarity">
    <text evidence="8 10">Belongs to the E3 ubiquitin-protein ligase UBR1-like family.</text>
</comment>
<keyword evidence="7 10" id="KW-0862">Zinc</keyword>
<comment type="catalytic activity">
    <reaction evidence="1 10">
        <text>S-ubiquitinyl-[E2 ubiquitin-conjugating enzyme]-L-cysteine + [acceptor protein]-L-lysine = [E2 ubiquitin-conjugating enzyme]-L-cysteine + N(6)-ubiquitinyl-[acceptor protein]-L-lysine.</text>
        <dbReference type="EC" id="2.3.2.27"/>
    </reaction>
</comment>
<name>A0A976ME67_THEOR</name>
<dbReference type="CDD" id="cd19673">
    <property type="entry name" value="UBR-box_UBR3"/>
    <property type="match status" value="1"/>
</dbReference>
<evidence type="ECO:0000256" key="4">
    <source>
        <dbReference type="ARBA" id="ARBA00022723"/>
    </source>
</evidence>
<dbReference type="EC" id="2.3.2.27" evidence="10"/>
<dbReference type="Gene3D" id="3.30.40.10">
    <property type="entry name" value="Zinc/RING finger domain, C3HC4 (zinc finger)"/>
    <property type="match status" value="1"/>
</dbReference>
<evidence type="ECO:0000256" key="5">
    <source>
        <dbReference type="ARBA" id="ARBA00022771"/>
    </source>
</evidence>
<dbReference type="Pfam" id="PF18995">
    <property type="entry name" value="PRT6_C"/>
    <property type="match status" value="1"/>
</dbReference>
<evidence type="ECO:0000256" key="3">
    <source>
        <dbReference type="ARBA" id="ARBA00022679"/>
    </source>
</evidence>
<dbReference type="EMBL" id="CP056072">
    <property type="protein sequence ID" value="UKK02754.2"/>
    <property type="molecule type" value="Genomic_DNA"/>
</dbReference>
<proteinExistence type="inferred from homology"/>
<feature type="domain" description="UBR-type" evidence="12">
    <location>
        <begin position="59"/>
        <end position="129"/>
    </location>
</feature>
<dbReference type="GO" id="GO:0061630">
    <property type="term" value="F:ubiquitin protein ligase activity"/>
    <property type="evidence" value="ECO:0007669"/>
    <property type="project" value="UniProtKB-UniRule"/>
</dbReference>
<dbReference type="Pfam" id="PF02207">
    <property type="entry name" value="zf-UBR"/>
    <property type="match status" value="1"/>
</dbReference>